<feature type="signal peptide" evidence="2">
    <location>
        <begin position="1"/>
        <end position="17"/>
    </location>
</feature>
<reference evidence="3" key="1">
    <citation type="submission" date="2024-07" db="EMBL/GenBank/DDBJ databases">
        <authorList>
            <person name="Yu S.T."/>
        </authorList>
    </citation>
    <scope>NUCLEOTIDE SEQUENCE</scope>
    <source>
        <strain evidence="3">R35</strain>
    </source>
</reference>
<evidence type="ECO:0000256" key="1">
    <source>
        <dbReference type="SAM" id="MobiDB-lite"/>
    </source>
</evidence>
<dbReference type="EMBL" id="CP163440">
    <property type="protein sequence ID" value="XDQ62950.1"/>
    <property type="molecule type" value="Genomic_DNA"/>
</dbReference>
<accession>A0AB39S7A3</accession>
<evidence type="ECO:0000256" key="2">
    <source>
        <dbReference type="SAM" id="SignalP"/>
    </source>
</evidence>
<feature type="chain" id="PRO_5044280212" description="Lipoprotein" evidence="2">
    <location>
        <begin position="18"/>
        <end position="218"/>
    </location>
</feature>
<protein>
    <recommendedName>
        <fullName evidence="4">Lipoprotein</fullName>
    </recommendedName>
</protein>
<dbReference type="RefSeq" id="WP_369259845.1">
    <property type="nucleotide sequence ID" value="NZ_CP163440.1"/>
</dbReference>
<name>A0AB39S7A3_9ACTN</name>
<evidence type="ECO:0008006" key="4">
    <source>
        <dbReference type="Google" id="ProtNLM"/>
    </source>
</evidence>
<sequence length="218" mass="23463">MNRRPRLLATAAVGATAALLLTGCGGGGGGSKGNDKIAGADTGGETSASPSASATESAERPKIELPSDLTYTFEWPKTGDESKDAVLSDSEQFIKAVDMAIAEQDPLHKAYRFYSEGTAAAGSQKFIQEFVDYKDRITGAKRYYNANVKINTDGTAGFVYCEDQNKAYNKSLKTGKTEVTPKSKDNYVLYNSRLRVNKQGVWITEKLTSQRGSTACQS</sequence>
<evidence type="ECO:0000313" key="3">
    <source>
        <dbReference type="EMBL" id="XDQ62950.1"/>
    </source>
</evidence>
<dbReference type="AlphaFoldDB" id="A0AB39S7A3"/>
<feature type="region of interest" description="Disordered" evidence="1">
    <location>
        <begin position="35"/>
        <end position="63"/>
    </location>
</feature>
<dbReference type="PROSITE" id="PS51257">
    <property type="entry name" value="PROKAR_LIPOPROTEIN"/>
    <property type="match status" value="1"/>
</dbReference>
<gene>
    <name evidence="3" type="ORF">AB5J50_20160</name>
</gene>
<proteinExistence type="predicted"/>
<organism evidence="3">
    <name type="scientific">Streptomyces sp. R35</name>
    <dbReference type="NCBI Taxonomy" id="3238630"/>
    <lineage>
        <taxon>Bacteria</taxon>
        <taxon>Bacillati</taxon>
        <taxon>Actinomycetota</taxon>
        <taxon>Actinomycetes</taxon>
        <taxon>Kitasatosporales</taxon>
        <taxon>Streptomycetaceae</taxon>
        <taxon>Streptomyces</taxon>
    </lineage>
</organism>
<keyword evidence="2" id="KW-0732">Signal</keyword>
<feature type="compositionally biased region" description="Low complexity" evidence="1">
    <location>
        <begin position="43"/>
        <end position="56"/>
    </location>
</feature>